<accession>A0A2A6F6X3</accession>
<proteinExistence type="predicted"/>
<organism evidence="1 2">
    <name type="scientific">Mesorhizobium sanjuanii</name>
    <dbReference type="NCBI Taxonomy" id="2037900"/>
    <lineage>
        <taxon>Bacteria</taxon>
        <taxon>Pseudomonadati</taxon>
        <taxon>Pseudomonadota</taxon>
        <taxon>Alphaproteobacteria</taxon>
        <taxon>Hyphomicrobiales</taxon>
        <taxon>Phyllobacteriaceae</taxon>
        <taxon>Mesorhizobium</taxon>
    </lineage>
</organism>
<keyword evidence="2" id="KW-1185">Reference proteome</keyword>
<sequence length="91" mass="10527">SYDESKALNELFGYKLSKSKNEALRQVARTTARDLRLAIKNRWIFSNLGAVVKQPFDNIARQAGYYLGTANLSVVKRNETKFSRDRQLMER</sequence>
<evidence type="ECO:0000313" key="1">
    <source>
        <dbReference type="EMBL" id="PDQ17198.1"/>
    </source>
</evidence>
<gene>
    <name evidence="1" type="ORF">CN311_31275</name>
</gene>
<protein>
    <submittedName>
        <fullName evidence="1">Uncharacterized protein</fullName>
    </submittedName>
</protein>
<comment type="caution">
    <text evidence="1">The sequence shown here is derived from an EMBL/GenBank/DDBJ whole genome shotgun (WGS) entry which is preliminary data.</text>
</comment>
<name>A0A2A6F6X3_9HYPH</name>
<evidence type="ECO:0000313" key="2">
    <source>
        <dbReference type="Proteomes" id="UP000219182"/>
    </source>
</evidence>
<feature type="non-terminal residue" evidence="1">
    <location>
        <position position="1"/>
    </location>
</feature>
<dbReference type="Proteomes" id="UP000219182">
    <property type="component" value="Unassembled WGS sequence"/>
</dbReference>
<dbReference type="RefSeq" id="WP_208866612.1">
    <property type="nucleotide sequence ID" value="NZ_NWQG01000294.1"/>
</dbReference>
<reference evidence="1 2" key="1">
    <citation type="submission" date="2017-09" db="EMBL/GenBank/DDBJ databases">
        <title>Mesorhizobum sanjuanii sp. nov. isolated from nodules of Lotus tenuis in saline-alkaline lowlands of Flooding Pampa.</title>
        <authorList>
            <person name="Sannazzaro A.I."/>
            <person name="Torres Tejerizo G.A."/>
            <person name="Fontana F."/>
            <person name="Cumpa Velazquez L.M."/>
            <person name="Hansen L."/>
            <person name="Pistorio M."/>
            <person name="Estrella M.J."/>
        </authorList>
    </citation>
    <scope>NUCLEOTIDE SEQUENCE [LARGE SCALE GENOMIC DNA]</scope>
    <source>
        <strain evidence="1 2">BSA136</strain>
    </source>
</reference>
<dbReference type="AlphaFoldDB" id="A0A2A6F6X3"/>
<dbReference type="EMBL" id="NWQG01000294">
    <property type="protein sequence ID" value="PDQ17198.1"/>
    <property type="molecule type" value="Genomic_DNA"/>
</dbReference>